<dbReference type="SUPFAM" id="SSF54768">
    <property type="entry name" value="dsRNA-binding domain-like"/>
    <property type="match status" value="1"/>
</dbReference>
<feature type="compositionally biased region" description="Acidic residues" evidence="2">
    <location>
        <begin position="220"/>
        <end position="245"/>
    </location>
</feature>
<sequence length="245" mass="27476">MEYLADTGRAVLHYALIKILLEEQKKEERSELGIETSEWEGIKKSLGRWPCEYGLNEDLRGGSGNAGATATEEFAYRFKWYAGAVEERYGPQRVIEWLGKLRQVPYDSDDARSVPVGEKREVAVITNYRAVLNEWGTRQAKEVAWHYEQSGGAPHMPTWTATCKGASLSVRFTFTVVCSVAKRIDGDTVDGQEYGRGEGSSKQVAKEHAARATWNSLVEDGMDEDSLDEDSMDEDSLDEDSMDDE</sequence>
<feature type="region of interest" description="Disordered" evidence="2">
    <location>
        <begin position="188"/>
        <end position="245"/>
    </location>
</feature>
<dbReference type="OrthoDB" id="3246846at2759"/>
<evidence type="ECO:0000256" key="1">
    <source>
        <dbReference type="PROSITE-ProRule" id="PRU00266"/>
    </source>
</evidence>
<keyword evidence="5" id="KW-1185">Reference proteome</keyword>
<dbReference type="Gene3D" id="3.30.160.20">
    <property type="match status" value="1"/>
</dbReference>
<evidence type="ECO:0000256" key="2">
    <source>
        <dbReference type="SAM" id="MobiDB-lite"/>
    </source>
</evidence>
<evidence type="ECO:0000313" key="5">
    <source>
        <dbReference type="Proteomes" id="UP000077266"/>
    </source>
</evidence>
<evidence type="ECO:0000259" key="3">
    <source>
        <dbReference type="PROSITE" id="PS50137"/>
    </source>
</evidence>
<protein>
    <recommendedName>
        <fullName evidence="3">DRBM domain-containing protein</fullName>
    </recommendedName>
</protein>
<feature type="domain" description="DRBM" evidence="3">
    <location>
        <begin position="127"/>
        <end position="219"/>
    </location>
</feature>
<dbReference type="Proteomes" id="UP000077266">
    <property type="component" value="Unassembled WGS sequence"/>
</dbReference>
<evidence type="ECO:0000313" key="4">
    <source>
        <dbReference type="EMBL" id="KZV95373.1"/>
    </source>
</evidence>
<organism evidence="4 5">
    <name type="scientific">Exidia glandulosa HHB12029</name>
    <dbReference type="NCBI Taxonomy" id="1314781"/>
    <lineage>
        <taxon>Eukaryota</taxon>
        <taxon>Fungi</taxon>
        <taxon>Dikarya</taxon>
        <taxon>Basidiomycota</taxon>
        <taxon>Agaricomycotina</taxon>
        <taxon>Agaricomycetes</taxon>
        <taxon>Auriculariales</taxon>
        <taxon>Exidiaceae</taxon>
        <taxon>Exidia</taxon>
    </lineage>
</organism>
<dbReference type="AlphaFoldDB" id="A0A165JV38"/>
<dbReference type="InterPro" id="IPR014720">
    <property type="entry name" value="dsRBD_dom"/>
</dbReference>
<name>A0A165JV38_EXIGL</name>
<reference evidence="4 5" key="1">
    <citation type="journal article" date="2016" name="Mol. Biol. Evol.">
        <title>Comparative Genomics of Early-Diverging Mushroom-Forming Fungi Provides Insights into the Origins of Lignocellulose Decay Capabilities.</title>
        <authorList>
            <person name="Nagy L.G."/>
            <person name="Riley R."/>
            <person name="Tritt A."/>
            <person name="Adam C."/>
            <person name="Daum C."/>
            <person name="Floudas D."/>
            <person name="Sun H."/>
            <person name="Yadav J.S."/>
            <person name="Pangilinan J."/>
            <person name="Larsson K.H."/>
            <person name="Matsuura K."/>
            <person name="Barry K."/>
            <person name="Labutti K."/>
            <person name="Kuo R."/>
            <person name="Ohm R.A."/>
            <person name="Bhattacharya S.S."/>
            <person name="Shirouzu T."/>
            <person name="Yoshinaga Y."/>
            <person name="Martin F.M."/>
            <person name="Grigoriev I.V."/>
            <person name="Hibbett D.S."/>
        </authorList>
    </citation>
    <scope>NUCLEOTIDE SEQUENCE [LARGE SCALE GENOMIC DNA]</scope>
    <source>
        <strain evidence="4 5">HHB12029</strain>
    </source>
</reference>
<keyword evidence="1" id="KW-0694">RNA-binding</keyword>
<dbReference type="InParanoid" id="A0A165JV38"/>
<dbReference type="PROSITE" id="PS50137">
    <property type="entry name" value="DS_RBD"/>
    <property type="match status" value="1"/>
</dbReference>
<dbReference type="Pfam" id="PF00035">
    <property type="entry name" value="dsrm"/>
    <property type="match status" value="1"/>
</dbReference>
<proteinExistence type="predicted"/>
<dbReference type="SMART" id="SM00358">
    <property type="entry name" value="DSRM"/>
    <property type="match status" value="1"/>
</dbReference>
<dbReference type="GO" id="GO:0003723">
    <property type="term" value="F:RNA binding"/>
    <property type="evidence" value="ECO:0007669"/>
    <property type="project" value="UniProtKB-UniRule"/>
</dbReference>
<gene>
    <name evidence="4" type="ORF">EXIGLDRAFT_766287</name>
</gene>
<accession>A0A165JV38</accession>
<dbReference type="EMBL" id="KV425958">
    <property type="protein sequence ID" value="KZV95373.1"/>
    <property type="molecule type" value="Genomic_DNA"/>
</dbReference>